<dbReference type="RefSeq" id="WP_380124913.1">
    <property type="nucleotide sequence ID" value="NZ_JBHSIU010000066.1"/>
</dbReference>
<dbReference type="Gene3D" id="3.40.50.300">
    <property type="entry name" value="P-loop containing nucleotide triphosphate hydrolases"/>
    <property type="match status" value="1"/>
</dbReference>
<keyword evidence="2" id="KW-1185">Reference proteome</keyword>
<dbReference type="PANTHER" id="PTHR42926">
    <property type="match status" value="1"/>
</dbReference>
<protein>
    <submittedName>
        <fullName evidence="1">Uncharacterized protein</fullName>
    </submittedName>
</protein>
<sequence>MAAGVAAFRQVLEEFDTEMGESPEFAVADAIIRLGTNVMAERRMRVLTVLKLRGSGFLSGQHAYRLSQAGLDLFPRLADTGEGSTYQLHDTRISTGVTGLDALTILKARASRHDVAVRQYTITDRGITLGDAFAPGQDLR</sequence>
<dbReference type="PANTHER" id="PTHR42926:SF1">
    <property type="entry name" value="CIRCADIAN CLOCK OSCILLATOR PROTEIN KAIC 1"/>
    <property type="match status" value="1"/>
</dbReference>
<dbReference type="Proteomes" id="UP001595912">
    <property type="component" value="Unassembled WGS sequence"/>
</dbReference>
<name>A0ABV9WBB6_9ACTN</name>
<accession>A0ABV9WBB6</accession>
<proteinExistence type="predicted"/>
<dbReference type="InterPro" id="IPR051347">
    <property type="entry name" value="Circadian_clock_KaiC-rel"/>
</dbReference>
<gene>
    <name evidence="1" type="ORF">ACFPIJ_43815</name>
</gene>
<comment type="caution">
    <text evidence="1">The sequence shown here is derived from an EMBL/GenBank/DDBJ whole genome shotgun (WGS) entry which is preliminary data.</text>
</comment>
<dbReference type="EMBL" id="JBHSIU010000066">
    <property type="protein sequence ID" value="MFC5004742.1"/>
    <property type="molecule type" value="Genomic_DNA"/>
</dbReference>
<organism evidence="1 2">
    <name type="scientific">Dactylosporangium cerinum</name>
    <dbReference type="NCBI Taxonomy" id="1434730"/>
    <lineage>
        <taxon>Bacteria</taxon>
        <taxon>Bacillati</taxon>
        <taxon>Actinomycetota</taxon>
        <taxon>Actinomycetes</taxon>
        <taxon>Micromonosporales</taxon>
        <taxon>Micromonosporaceae</taxon>
        <taxon>Dactylosporangium</taxon>
    </lineage>
</organism>
<evidence type="ECO:0000313" key="1">
    <source>
        <dbReference type="EMBL" id="MFC5004742.1"/>
    </source>
</evidence>
<evidence type="ECO:0000313" key="2">
    <source>
        <dbReference type="Proteomes" id="UP001595912"/>
    </source>
</evidence>
<reference evidence="2" key="1">
    <citation type="journal article" date="2019" name="Int. J. Syst. Evol. Microbiol.">
        <title>The Global Catalogue of Microorganisms (GCM) 10K type strain sequencing project: providing services to taxonomists for standard genome sequencing and annotation.</title>
        <authorList>
            <consortium name="The Broad Institute Genomics Platform"/>
            <consortium name="The Broad Institute Genome Sequencing Center for Infectious Disease"/>
            <person name="Wu L."/>
            <person name="Ma J."/>
        </authorList>
    </citation>
    <scope>NUCLEOTIDE SEQUENCE [LARGE SCALE GENOMIC DNA]</scope>
    <source>
        <strain evidence="2">CGMCC 4.7152</strain>
    </source>
</reference>
<dbReference type="InterPro" id="IPR027417">
    <property type="entry name" value="P-loop_NTPase"/>
</dbReference>